<sequence>MDGPKSDKPWWWTGLKFECLGCGRCCRGEPGAIWFTEEEERMLAARIASNLEEFRRRYVTGRYGRPSIVEKANGECRLLDGATGRCTVYGLRPLQCRLFPFWPSLLASPRAWMEESRRCPGMNQGKEHSGEEIAALLATTPFPDL</sequence>
<evidence type="ECO:0000313" key="1">
    <source>
        <dbReference type="EMBL" id="QVL35297.1"/>
    </source>
</evidence>
<organism evidence="1 2">
    <name type="scientific">Aminirod propionatiphilus</name>
    <dbReference type="NCBI Taxonomy" id="3415223"/>
    <lineage>
        <taxon>Bacteria</taxon>
        <taxon>Thermotogati</taxon>
        <taxon>Synergistota</taxon>
        <taxon>Synergistia</taxon>
        <taxon>Synergistales</taxon>
        <taxon>Aminiphilaceae</taxon>
        <taxon>Aminirod</taxon>
    </lineage>
</organism>
<proteinExistence type="predicted"/>
<dbReference type="Proteomes" id="UP000682204">
    <property type="component" value="Chromosome"/>
</dbReference>
<evidence type="ECO:0000313" key="2">
    <source>
        <dbReference type="Proteomes" id="UP000682204"/>
    </source>
</evidence>
<reference evidence="1" key="1">
    <citation type="submission" date="2021-05" db="EMBL/GenBank/DDBJ databases">
        <title>An isolated secondary fermenter in methanogenic hydrocarbon-degrading communities.</title>
        <authorList>
            <person name="Liu Y.-F."/>
            <person name="Liu Z.-l."/>
        </authorList>
    </citation>
    <scope>NUCLEOTIDE SEQUENCE</scope>
    <source>
        <strain evidence="1">L-13</strain>
    </source>
</reference>
<name>A0ACD1DT60_9BACT</name>
<keyword evidence="2" id="KW-1185">Reference proteome</keyword>
<gene>
    <name evidence="1" type="ORF">KIH16_08770</name>
</gene>
<dbReference type="EMBL" id="CP074691">
    <property type="protein sequence ID" value="QVL35297.1"/>
    <property type="molecule type" value="Genomic_DNA"/>
</dbReference>
<accession>A0ACD1DT60</accession>
<protein>
    <submittedName>
        <fullName evidence="1">YkgJ family cysteine cluster protein</fullName>
    </submittedName>
</protein>